<reference evidence="1 2" key="1">
    <citation type="submission" date="2010-04" db="EMBL/GenBank/DDBJ databases">
        <authorList>
            <person name="Weinstock G."/>
            <person name="Sodergren E."/>
            <person name="Clifton S."/>
            <person name="Fulton L."/>
            <person name="Fulton B."/>
            <person name="Courtney L."/>
            <person name="Fronick C."/>
            <person name="Harrison M."/>
            <person name="Strong C."/>
            <person name="Farmer C."/>
            <person name="Delahaunty K."/>
            <person name="Markovic C."/>
            <person name="Hall O."/>
            <person name="Minx P."/>
            <person name="Tomlinson C."/>
            <person name="Mitreva M."/>
            <person name="Hou S."/>
            <person name="Wollam A."/>
            <person name="Pepin K.H."/>
            <person name="Johnson M."/>
            <person name="Bhonagiri V."/>
            <person name="Zhang X."/>
            <person name="Suruliraj S."/>
            <person name="Warren W."/>
            <person name="Chinwalla A."/>
            <person name="Mardis E.R."/>
            <person name="Wilson R.K."/>
        </authorList>
    </citation>
    <scope>NUCLEOTIDE SEQUENCE [LARGE SCALE GENOMIC DNA]</scope>
    <source>
        <strain evidence="1 2">DSM 20306</strain>
    </source>
</reference>
<evidence type="ECO:0008006" key="3">
    <source>
        <dbReference type="Google" id="ProtNLM"/>
    </source>
</evidence>
<keyword evidence="2" id="KW-1185">Reference proteome</keyword>
<protein>
    <recommendedName>
        <fullName evidence="3">Tat pathway signal sequence domain protein</fullName>
    </recommendedName>
</protein>
<name>A0ABP2ILS5_CORAM</name>
<sequence>MSDRSLAGVLLLSGASVRDLRKRIALTFRTKLATTITLAFVLAPVPVATSAEILHNEAQHFANAGTENDVLGERIDMAQEEQQALLVINEADESGYSAEVVNGNVHKTADAVFVESPTGEKEALPTSKTLTTGDVVNIDYSVEGNQLTAKYSMDVDPALVGTTLIRPYSAAGCAGAVLLGGAATAASVIGVISAPVTGPIGPTMAAVTMATASGSIITAADQCG</sequence>
<gene>
    <name evidence="1" type="ORF">HMPREF0281_00567</name>
</gene>
<evidence type="ECO:0000313" key="2">
    <source>
        <dbReference type="Proteomes" id="UP000006015"/>
    </source>
</evidence>
<proteinExistence type="predicted"/>
<comment type="caution">
    <text evidence="1">The sequence shown here is derived from an EMBL/GenBank/DDBJ whole genome shotgun (WGS) entry which is preliminary data.</text>
</comment>
<evidence type="ECO:0000313" key="1">
    <source>
        <dbReference type="EMBL" id="EFG82189.1"/>
    </source>
</evidence>
<organism evidence="1 2">
    <name type="scientific">Corynebacterium ammoniagenes DSM 20306</name>
    <dbReference type="NCBI Taxonomy" id="649754"/>
    <lineage>
        <taxon>Bacteria</taxon>
        <taxon>Bacillati</taxon>
        <taxon>Actinomycetota</taxon>
        <taxon>Actinomycetes</taxon>
        <taxon>Mycobacteriales</taxon>
        <taxon>Corynebacteriaceae</taxon>
        <taxon>Corynebacterium</taxon>
    </lineage>
</organism>
<accession>A0ABP2ILS5</accession>
<dbReference type="Proteomes" id="UP000006015">
    <property type="component" value="Unassembled WGS sequence"/>
</dbReference>
<dbReference type="RefSeq" id="WP_003846091.1">
    <property type="nucleotide sequence ID" value="NZ_CP009244.1"/>
</dbReference>
<dbReference type="EMBL" id="ADNS01000003">
    <property type="protein sequence ID" value="EFG82189.1"/>
    <property type="molecule type" value="Genomic_DNA"/>
</dbReference>